<protein>
    <submittedName>
        <fullName evidence="1">18113_t:CDS:1</fullName>
    </submittedName>
</protein>
<accession>A0ACA9PI93</accession>
<reference evidence="1" key="1">
    <citation type="submission" date="2021-06" db="EMBL/GenBank/DDBJ databases">
        <authorList>
            <person name="Kallberg Y."/>
            <person name="Tangrot J."/>
            <person name="Rosling A."/>
        </authorList>
    </citation>
    <scope>NUCLEOTIDE SEQUENCE</scope>
    <source>
        <strain evidence="1">MA461A</strain>
    </source>
</reference>
<comment type="caution">
    <text evidence="1">The sequence shown here is derived from an EMBL/GenBank/DDBJ whole genome shotgun (WGS) entry which is preliminary data.</text>
</comment>
<name>A0ACA9PI93_9GLOM</name>
<evidence type="ECO:0000313" key="1">
    <source>
        <dbReference type="EMBL" id="CAG8710437.1"/>
    </source>
</evidence>
<gene>
    <name evidence="1" type="ORF">RPERSI_LOCUS10500</name>
</gene>
<evidence type="ECO:0000313" key="2">
    <source>
        <dbReference type="Proteomes" id="UP000789920"/>
    </source>
</evidence>
<sequence>QMSSIKYLVIRDEEKESQGNDINDRKINANEYLGGVNNYESEIFTASSATDLVTTGIDSDSLVGFVNTEGQGNKFITTPFDITIDITKFLRYFLNNDEDFLSYPYYFKNYNFLVVWNVSSKEAQNQDAQNQDIQNQDAQNQDNQNHSTQNQNQNAKLYGYLLIIFCFWNNNNHSTLDDIKKATVRALEEP</sequence>
<proteinExistence type="predicted"/>
<feature type="non-terminal residue" evidence="1">
    <location>
        <position position="1"/>
    </location>
</feature>
<keyword evidence="2" id="KW-1185">Reference proteome</keyword>
<organism evidence="1 2">
    <name type="scientific">Racocetra persica</name>
    <dbReference type="NCBI Taxonomy" id="160502"/>
    <lineage>
        <taxon>Eukaryota</taxon>
        <taxon>Fungi</taxon>
        <taxon>Fungi incertae sedis</taxon>
        <taxon>Mucoromycota</taxon>
        <taxon>Glomeromycotina</taxon>
        <taxon>Glomeromycetes</taxon>
        <taxon>Diversisporales</taxon>
        <taxon>Gigasporaceae</taxon>
        <taxon>Racocetra</taxon>
    </lineage>
</organism>
<dbReference type="Proteomes" id="UP000789920">
    <property type="component" value="Unassembled WGS sequence"/>
</dbReference>
<dbReference type="EMBL" id="CAJVQC010020837">
    <property type="protein sequence ID" value="CAG8710437.1"/>
    <property type="molecule type" value="Genomic_DNA"/>
</dbReference>